<accession>A0ABP0MLT6</accession>
<reference evidence="2 3" key="1">
    <citation type="submission" date="2024-02" db="EMBL/GenBank/DDBJ databases">
        <authorList>
            <person name="Chen Y."/>
            <person name="Shah S."/>
            <person name="Dougan E. K."/>
            <person name="Thang M."/>
            <person name="Chan C."/>
        </authorList>
    </citation>
    <scope>NUCLEOTIDE SEQUENCE [LARGE SCALE GENOMIC DNA]</scope>
</reference>
<evidence type="ECO:0000313" key="2">
    <source>
        <dbReference type="EMBL" id="CAK9052450.1"/>
    </source>
</evidence>
<organism evidence="2 3">
    <name type="scientific">Durusdinium trenchii</name>
    <dbReference type="NCBI Taxonomy" id="1381693"/>
    <lineage>
        <taxon>Eukaryota</taxon>
        <taxon>Sar</taxon>
        <taxon>Alveolata</taxon>
        <taxon>Dinophyceae</taxon>
        <taxon>Suessiales</taxon>
        <taxon>Symbiodiniaceae</taxon>
        <taxon>Durusdinium</taxon>
    </lineage>
</organism>
<keyword evidence="3" id="KW-1185">Reference proteome</keyword>
<protein>
    <submittedName>
        <fullName evidence="2">Uncharacterized protein</fullName>
    </submittedName>
</protein>
<proteinExistence type="predicted"/>
<sequence length="382" mass="42775">MEYEDEDETALNHNLSASGDFDEAGSKSILKSVMQPQMHQLGMAQDSSSQEPGAPGSKGEEEIPDPKRKDKVKPMSRKMTGCISQCSAKLTEILAWQSKLDENKNGLTPQLLDGFKTELQGRVHSITNARGELEKLFAMRVDDAVIDEPEHSEHKEKCMVAIRTLPPGTKIELPASVRPVWQEFKLHGIELQGPCADLLSAGCKGKFTSNIQRDILRKVDKHDPEQVPVDWIDAPVQKQRGVNGVEHRRLPIVMPHTLVMLLPAIARYDLAGFWQHLCDCNSPLARISPEKDHYPLWIWGDEAQYRENGDEVMLISMGGVLDKRSHSIESCFPISICRSELKAGYPTIRAILQAAPCMKGVVYKETCTTKTQFIYPTAIYML</sequence>
<dbReference type="EMBL" id="CAXAMN010018446">
    <property type="protein sequence ID" value="CAK9052450.1"/>
    <property type="molecule type" value="Genomic_DNA"/>
</dbReference>
<evidence type="ECO:0000256" key="1">
    <source>
        <dbReference type="SAM" id="MobiDB-lite"/>
    </source>
</evidence>
<comment type="caution">
    <text evidence="2">The sequence shown here is derived from an EMBL/GenBank/DDBJ whole genome shotgun (WGS) entry which is preliminary data.</text>
</comment>
<name>A0ABP0MLT6_9DINO</name>
<gene>
    <name evidence="2" type="ORF">CCMP2556_LOCUS26456</name>
</gene>
<feature type="region of interest" description="Disordered" evidence="1">
    <location>
        <begin position="1"/>
        <end position="78"/>
    </location>
</feature>
<evidence type="ECO:0000313" key="3">
    <source>
        <dbReference type="Proteomes" id="UP001642484"/>
    </source>
</evidence>
<dbReference type="Proteomes" id="UP001642484">
    <property type="component" value="Unassembled WGS sequence"/>
</dbReference>
<feature type="compositionally biased region" description="Basic and acidic residues" evidence="1">
    <location>
        <begin position="58"/>
        <end position="68"/>
    </location>
</feature>